<feature type="non-terminal residue" evidence="1">
    <location>
        <position position="154"/>
    </location>
</feature>
<feature type="non-terminal residue" evidence="1">
    <location>
        <position position="1"/>
    </location>
</feature>
<gene>
    <name evidence="1" type="ORF">SPIL2461_LOCUS11908</name>
</gene>
<evidence type="ECO:0000313" key="2">
    <source>
        <dbReference type="Proteomes" id="UP000649617"/>
    </source>
</evidence>
<dbReference type="AlphaFoldDB" id="A0A812SD83"/>
<organism evidence="1 2">
    <name type="scientific">Symbiodinium pilosum</name>
    <name type="common">Dinoflagellate</name>
    <dbReference type="NCBI Taxonomy" id="2952"/>
    <lineage>
        <taxon>Eukaryota</taxon>
        <taxon>Sar</taxon>
        <taxon>Alveolata</taxon>
        <taxon>Dinophyceae</taxon>
        <taxon>Suessiales</taxon>
        <taxon>Symbiodiniaceae</taxon>
        <taxon>Symbiodinium</taxon>
    </lineage>
</organism>
<evidence type="ECO:0000313" key="1">
    <source>
        <dbReference type="EMBL" id="CAE7470517.1"/>
    </source>
</evidence>
<dbReference type="OrthoDB" id="447824at2759"/>
<dbReference type="EMBL" id="CAJNIZ010023634">
    <property type="protein sequence ID" value="CAE7470517.1"/>
    <property type="molecule type" value="Genomic_DNA"/>
</dbReference>
<comment type="caution">
    <text evidence="1">The sequence shown here is derived from an EMBL/GenBank/DDBJ whole genome shotgun (WGS) entry which is preliminary data.</text>
</comment>
<sequence>PPVASDVLLLLVGETWDRTQVALKCDASVDGLGDIAVSLGHYDPFLYSSLRLVVMPVLPDKAFKVRWAQEGLEVAESELEKLGFAELTRCHQSVFLQERYRVCGAGLLEDLPVAIALSPWSRAPQPRSFEAVLRAGPPWPATPRKLKIDHGAVD</sequence>
<protein>
    <submittedName>
        <fullName evidence="1">Uncharacterized protein</fullName>
    </submittedName>
</protein>
<reference evidence="1" key="1">
    <citation type="submission" date="2021-02" db="EMBL/GenBank/DDBJ databases">
        <authorList>
            <person name="Dougan E. K."/>
            <person name="Rhodes N."/>
            <person name="Thang M."/>
            <person name="Chan C."/>
        </authorList>
    </citation>
    <scope>NUCLEOTIDE SEQUENCE</scope>
</reference>
<keyword evidence="2" id="KW-1185">Reference proteome</keyword>
<dbReference type="Proteomes" id="UP000649617">
    <property type="component" value="Unassembled WGS sequence"/>
</dbReference>
<proteinExistence type="predicted"/>
<accession>A0A812SD83</accession>
<name>A0A812SD83_SYMPI</name>